<dbReference type="Pfam" id="PF13007">
    <property type="entry name" value="LZ_Tnp_IS66"/>
    <property type="match status" value="1"/>
</dbReference>
<dbReference type="InterPro" id="IPR024474">
    <property type="entry name" value="Znf_dom_IS66"/>
</dbReference>
<keyword evidence="1" id="KW-0175">Coiled coil</keyword>
<feature type="non-terminal residue" evidence="5">
    <location>
        <position position="429"/>
    </location>
</feature>
<name>A0ABU4JYE1_9CLOT</name>
<dbReference type="EMBL" id="JARUJP010000057">
    <property type="protein sequence ID" value="MDW8803179.1"/>
    <property type="molecule type" value="Genomic_DNA"/>
</dbReference>
<dbReference type="InterPro" id="IPR052344">
    <property type="entry name" value="Transposase-related"/>
</dbReference>
<evidence type="ECO:0000259" key="2">
    <source>
        <dbReference type="Pfam" id="PF03050"/>
    </source>
</evidence>
<reference evidence="5 6" key="1">
    <citation type="submission" date="2023-04" db="EMBL/GenBank/DDBJ databases">
        <title>Clostridium tannerae sp. nov., isolated from the fecal material of an alpaca.</title>
        <authorList>
            <person name="Miller S."/>
            <person name="Hendry M."/>
            <person name="King J."/>
            <person name="Sankaranarayanan K."/>
            <person name="Lawson P.A."/>
        </authorList>
    </citation>
    <scope>NUCLEOTIDE SEQUENCE [LARGE SCALE GENOMIC DNA]</scope>
    <source>
        <strain evidence="5 6">A1-XYC3</strain>
    </source>
</reference>
<proteinExistence type="predicted"/>
<feature type="domain" description="Transposase IS66 central" evidence="2">
    <location>
        <begin position="168"/>
        <end position="428"/>
    </location>
</feature>
<feature type="domain" description="Transposase IS66 zinc-finger binding" evidence="3">
    <location>
        <begin position="104"/>
        <end position="148"/>
    </location>
</feature>
<evidence type="ECO:0000256" key="1">
    <source>
        <dbReference type="SAM" id="Coils"/>
    </source>
</evidence>
<feature type="domain" description="Transposase TnpC homeodomain" evidence="4">
    <location>
        <begin position="24"/>
        <end position="94"/>
    </location>
</feature>
<evidence type="ECO:0000259" key="4">
    <source>
        <dbReference type="Pfam" id="PF13007"/>
    </source>
</evidence>
<dbReference type="Pfam" id="PF03050">
    <property type="entry name" value="DDE_Tnp_IS66"/>
    <property type="match status" value="1"/>
</dbReference>
<dbReference type="NCBIfam" id="NF033517">
    <property type="entry name" value="transpos_IS66"/>
    <property type="match status" value="1"/>
</dbReference>
<protein>
    <submittedName>
        <fullName evidence="5">IS66 family transposase</fullName>
    </submittedName>
</protein>
<evidence type="ECO:0000313" key="6">
    <source>
        <dbReference type="Proteomes" id="UP001281656"/>
    </source>
</evidence>
<organism evidence="5 6">
    <name type="scientific">Clostridium tanneri</name>
    <dbReference type="NCBI Taxonomy" id="3037988"/>
    <lineage>
        <taxon>Bacteria</taxon>
        <taxon>Bacillati</taxon>
        <taxon>Bacillota</taxon>
        <taxon>Clostridia</taxon>
        <taxon>Eubacteriales</taxon>
        <taxon>Clostridiaceae</taxon>
        <taxon>Clostridium</taxon>
    </lineage>
</organism>
<dbReference type="PANTHER" id="PTHR33678">
    <property type="entry name" value="BLL1576 PROTEIN"/>
    <property type="match status" value="1"/>
</dbReference>
<dbReference type="Pfam" id="PF13005">
    <property type="entry name" value="zf-IS66"/>
    <property type="match status" value="1"/>
</dbReference>
<dbReference type="RefSeq" id="WP_318799344.1">
    <property type="nucleotide sequence ID" value="NZ_JARUJP010000057.1"/>
</dbReference>
<evidence type="ECO:0000259" key="3">
    <source>
        <dbReference type="Pfam" id="PF13005"/>
    </source>
</evidence>
<dbReference type="InterPro" id="IPR024463">
    <property type="entry name" value="Transposase_TnpC_homeodom"/>
</dbReference>
<dbReference type="InterPro" id="IPR004291">
    <property type="entry name" value="Transposase_IS66_central"/>
</dbReference>
<evidence type="ECO:0000313" key="5">
    <source>
        <dbReference type="EMBL" id="MDW8803179.1"/>
    </source>
</evidence>
<keyword evidence="6" id="KW-1185">Reference proteome</keyword>
<dbReference type="Proteomes" id="UP001281656">
    <property type="component" value="Unassembled WGS sequence"/>
</dbReference>
<comment type="caution">
    <text evidence="5">The sequence shown here is derived from an EMBL/GenBank/DDBJ whole genome shotgun (WGS) entry which is preliminary data.</text>
</comment>
<sequence>MYTEEQITKLEKRIEQLEHENKTLHETVEFLTRKLFGRSSEKTSVVTGQMSLFNEVEVESNPSAPEPNLQDVSNYRRKKFKGQRAELLKDLPHDTMLCALAEDERFCEKCGTELVSIGKEFIRTEIEFIPAKIRVIDYYRESYECRKCRKAGLPYIEKSPMPYPVVQHSMASPSTVAHIMYQKFVNALPLYRQEKEWESLGVKLSRATMANWIMVASENWLKPLTNLMHQKLIEENYLHADETPVQVLMEPGRKNSSDSYMWVYSTYAGSKKPIRLFDYQPSRSGDCPQKFLKGFKGFLHTDAYSGYNKVPGITRCFCWAHLRRYFVEAIPKDISSPEATLPAKGLEFCNKLFEIEKSLTNLSPEERKSKRLETEKPILDAFWSWVDSVRSNCLPKSKIGKAMEYALNHKDGFMNYLVDGNCVISNNIS</sequence>
<feature type="coiled-coil region" evidence="1">
    <location>
        <begin position="7"/>
        <end position="34"/>
    </location>
</feature>
<accession>A0ABU4JYE1</accession>
<gene>
    <name evidence="5" type="ORF">P8V03_18795</name>
</gene>